<evidence type="ECO:0000256" key="3">
    <source>
        <dbReference type="ARBA" id="ARBA00022603"/>
    </source>
</evidence>
<dbReference type="GO" id="GO:0005737">
    <property type="term" value="C:cytoplasm"/>
    <property type="evidence" value="ECO:0007669"/>
    <property type="project" value="UniProtKB-SubCell"/>
</dbReference>
<keyword evidence="3" id="KW-0489">Methyltransferase</keyword>
<comment type="subcellular location">
    <subcellularLocation>
        <location evidence="1">Cytoplasm</location>
    </subcellularLocation>
</comment>
<dbReference type="InterPro" id="IPR041370">
    <property type="entry name" value="Mlase_EEF1AKMT1/ZCCHC4"/>
</dbReference>
<comment type="caution">
    <text evidence="5">The sequence shown here is derived from an EMBL/GenBank/DDBJ whole genome shotgun (WGS) entry which is preliminary data.</text>
</comment>
<evidence type="ECO:0000256" key="2">
    <source>
        <dbReference type="ARBA" id="ARBA00022490"/>
    </source>
</evidence>
<organism evidence="5 6">
    <name type="scientific">Lactuca virosa</name>
    <dbReference type="NCBI Taxonomy" id="75947"/>
    <lineage>
        <taxon>Eukaryota</taxon>
        <taxon>Viridiplantae</taxon>
        <taxon>Streptophyta</taxon>
        <taxon>Embryophyta</taxon>
        <taxon>Tracheophyta</taxon>
        <taxon>Spermatophyta</taxon>
        <taxon>Magnoliopsida</taxon>
        <taxon>eudicotyledons</taxon>
        <taxon>Gunneridae</taxon>
        <taxon>Pentapetalae</taxon>
        <taxon>asterids</taxon>
        <taxon>campanulids</taxon>
        <taxon>Asterales</taxon>
        <taxon>Asteraceae</taxon>
        <taxon>Cichorioideae</taxon>
        <taxon>Cichorieae</taxon>
        <taxon>Lactucinae</taxon>
        <taxon>Lactuca</taxon>
    </lineage>
</organism>
<protein>
    <recommendedName>
        <fullName evidence="7">Protein-lysine N-methyltransferase</fullName>
    </recommendedName>
</protein>
<dbReference type="PANTHER" id="PTHR13200:SF0">
    <property type="entry name" value="EEF1A LYSINE METHYLTRANSFERASE 1"/>
    <property type="match status" value="1"/>
</dbReference>
<sequence length="115" mass="13253">MSNSKLHHDLPVQLLEYDNRFQQYGNAFTFYDYNQPLELPSTMKHSLRIIIADPRYLSKECLEKVSETIGFLKQPGESFLLLLTGAVQHEREGELLGLRPCGFRPQHSSNLGNKF</sequence>
<evidence type="ECO:0000313" key="5">
    <source>
        <dbReference type="EMBL" id="CAH1446074.1"/>
    </source>
</evidence>
<dbReference type="Proteomes" id="UP001157418">
    <property type="component" value="Unassembled WGS sequence"/>
</dbReference>
<proteinExistence type="predicted"/>
<name>A0AAU9P7F1_9ASTR</name>
<dbReference type="AlphaFoldDB" id="A0AAU9P7F1"/>
<evidence type="ECO:0000313" key="6">
    <source>
        <dbReference type="Proteomes" id="UP001157418"/>
    </source>
</evidence>
<evidence type="ECO:0000256" key="4">
    <source>
        <dbReference type="ARBA" id="ARBA00022679"/>
    </source>
</evidence>
<dbReference type="GO" id="GO:0016279">
    <property type="term" value="F:protein-lysine N-methyltransferase activity"/>
    <property type="evidence" value="ECO:0007669"/>
    <property type="project" value="InterPro"/>
</dbReference>
<dbReference type="Pfam" id="PF10237">
    <property type="entry name" value="N6-adenineMlase"/>
    <property type="match status" value="1"/>
</dbReference>
<keyword evidence="6" id="KW-1185">Reference proteome</keyword>
<accession>A0AAU9P7F1</accession>
<keyword evidence="2" id="KW-0963">Cytoplasm</keyword>
<keyword evidence="4" id="KW-0808">Transferase</keyword>
<gene>
    <name evidence="5" type="ORF">LVIROSA_LOCUS31794</name>
</gene>
<dbReference type="PANTHER" id="PTHR13200">
    <property type="entry name" value="EEF1A LYSINE METHYLTRANSFERASE 1"/>
    <property type="match status" value="1"/>
</dbReference>
<dbReference type="InterPro" id="IPR019369">
    <property type="entry name" value="Efm5/EEF1AKMT1"/>
</dbReference>
<evidence type="ECO:0008006" key="7">
    <source>
        <dbReference type="Google" id="ProtNLM"/>
    </source>
</evidence>
<reference evidence="5 6" key="1">
    <citation type="submission" date="2022-01" db="EMBL/GenBank/DDBJ databases">
        <authorList>
            <person name="Xiong W."/>
            <person name="Schranz E."/>
        </authorList>
    </citation>
    <scope>NUCLEOTIDE SEQUENCE [LARGE SCALE GENOMIC DNA]</scope>
</reference>
<dbReference type="GO" id="GO:0032259">
    <property type="term" value="P:methylation"/>
    <property type="evidence" value="ECO:0007669"/>
    <property type="project" value="UniProtKB-KW"/>
</dbReference>
<evidence type="ECO:0000256" key="1">
    <source>
        <dbReference type="ARBA" id="ARBA00004496"/>
    </source>
</evidence>
<dbReference type="EMBL" id="CAKMRJ010005523">
    <property type="protein sequence ID" value="CAH1446074.1"/>
    <property type="molecule type" value="Genomic_DNA"/>
</dbReference>